<evidence type="ECO:0000313" key="2">
    <source>
        <dbReference type="EMBL" id="KAI8039518.1"/>
    </source>
</evidence>
<evidence type="ECO:0000313" key="3">
    <source>
        <dbReference type="Proteomes" id="UP001059596"/>
    </source>
</evidence>
<dbReference type="Pfam" id="PF08246">
    <property type="entry name" value="Inhibitor_I29"/>
    <property type="match status" value="1"/>
</dbReference>
<dbReference type="AlphaFoldDB" id="A0A9P9YMT1"/>
<comment type="caution">
    <text evidence="2">The sequence shown here is derived from an EMBL/GenBank/DDBJ whole genome shotgun (WGS) entry which is preliminary data.</text>
</comment>
<evidence type="ECO:0000259" key="1">
    <source>
        <dbReference type="Pfam" id="PF08246"/>
    </source>
</evidence>
<accession>A0A9P9YMT1</accession>
<dbReference type="EMBL" id="JAMKOV010000005">
    <property type="protein sequence ID" value="KAI8039518.1"/>
    <property type="molecule type" value="Genomic_DNA"/>
</dbReference>
<protein>
    <recommendedName>
        <fullName evidence="1">Cathepsin propeptide inhibitor domain-containing protein</fullName>
    </recommendedName>
</protein>
<sequence>MKSLRFYKTGIDDVHSVQVVGSGSENGLVQCSDQLCQFCAQGASAGNTDNFDNFLDQTGQAFSEADRTFREGVFAASKNLVYAGNVAFAKGTFSFQLALNAFADLTRSIKWQLLKQNIRACVFTSRVFMTTQPAMTMSYSTRSWSWATDRSMAWITGSSRTPETIPGATVATFDCCVAKTYATLPQVLLLFSFSRLIISTYCIPYMCKRKF</sequence>
<name>A0A9P9YMT1_9MUSC</name>
<organism evidence="2 3">
    <name type="scientific">Drosophila gunungcola</name>
    <name type="common">fruit fly</name>
    <dbReference type="NCBI Taxonomy" id="103775"/>
    <lineage>
        <taxon>Eukaryota</taxon>
        <taxon>Metazoa</taxon>
        <taxon>Ecdysozoa</taxon>
        <taxon>Arthropoda</taxon>
        <taxon>Hexapoda</taxon>
        <taxon>Insecta</taxon>
        <taxon>Pterygota</taxon>
        <taxon>Neoptera</taxon>
        <taxon>Endopterygota</taxon>
        <taxon>Diptera</taxon>
        <taxon>Brachycera</taxon>
        <taxon>Muscomorpha</taxon>
        <taxon>Ephydroidea</taxon>
        <taxon>Drosophilidae</taxon>
        <taxon>Drosophila</taxon>
        <taxon>Sophophora</taxon>
    </lineage>
</organism>
<proteinExistence type="predicted"/>
<dbReference type="Proteomes" id="UP001059596">
    <property type="component" value="Unassembled WGS sequence"/>
</dbReference>
<reference evidence="2" key="1">
    <citation type="journal article" date="2023" name="Genome Biol. Evol.">
        <title>Long-read-based Genome Assembly of Drosophila gunungcola Reveals Fewer Chemosensory Genes in Flower-breeding Species.</title>
        <authorList>
            <person name="Negi A."/>
            <person name="Liao B.Y."/>
            <person name="Yeh S.D."/>
        </authorList>
    </citation>
    <scope>NUCLEOTIDE SEQUENCE</scope>
    <source>
        <strain evidence="2">Sukarami</strain>
    </source>
</reference>
<feature type="domain" description="Cathepsin propeptide inhibitor" evidence="1">
    <location>
        <begin position="51"/>
        <end position="107"/>
    </location>
</feature>
<keyword evidence="3" id="KW-1185">Reference proteome</keyword>
<gene>
    <name evidence="2" type="ORF">M5D96_006930</name>
</gene>
<dbReference type="Gene3D" id="1.10.287.2250">
    <property type="match status" value="1"/>
</dbReference>
<dbReference type="InterPro" id="IPR013201">
    <property type="entry name" value="Prot_inhib_I29"/>
</dbReference>